<feature type="compositionally biased region" description="Basic and acidic residues" evidence="1">
    <location>
        <begin position="506"/>
        <end position="529"/>
    </location>
</feature>
<keyword evidence="2" id="KW-0812">Transmembrane</keyword>
<dbReference type="EMBL" id="JAVFWL010000005">
    <property type="protein sequence ID" value="KAK6754005.1"/>
    <property type="molecule type" value="Genomic_DNA"/>
</dbReference>
<keyword evidence="2" id="KW-1133">Transmembrane helix</keyword>
<feature type="region of interest" description="Disordered" evidence="1">
    <location>
        <begin position="448"/>
        <end position="470"/>
    </location>
</feature>
<protein>
    <submittedName>
        <fullName evidence="3">Uncharacterized protein</fullName>
    </submittedName>
</protein>
<feature type="compositionally biased region" description="Basic residues" evidence="1">
    <location>
        <begin position="530"/>
        <end position="539"/>
    </location>
</feature>
<comment type="caution">
    <text evidence="3">The sequence shown here is derived from an EMBL/GenBank/DDBJ whole genome shotgun (WGS) entry which is preliminary data.</text>
</comment>
<reference evidence="3 4" key="1">
    <citation type="submission" date="2023-08" db="EMBL/GenBank/DDBJ databases">
        <title>A Necator americanus chromosomal reference genome.</title>
        <authorList>
            <person name="Ilik V."/>
            <person name="Petrzelkova K.J."/>
            <person name="Pardy F."/>
            <person name="Fuh T."/>
            <person name="Niatou-Singa F.S."/>
            <person name="Gouil Q."/>
            <person name="Baker L."/>
            <person name="Ritchie M.E."/>
            <person name="Jex A.R."/>
            <person name="Gazzola D."/>
            <person name="Li H."/>
            <person name="Toshio Fujiwara R."/>
            <person name="Zhan B."/>
            <person name="Aroian R.V."/>
            <person name="Pafco B."/>
            <person name="Schwarz E.M."/>
        </authorList>
    </citation>
    <scope>NUCLEOTIDE SEQUENCE [LARGE SCALE GENOMIC DNA]</scope>
    <source>
        <strain evidence="3 4">Aroian</strain>
        <tissue evidence="3">Whole animal</tissue>
    </source>
</reference>
<gene>
    <name evidence="3" type="primary">Necator_chrV.g17954</name>
    <name evidence="3" type="ORF">RB195_013164</name>
</gene>
<evidence type="ECO:0000313" key="4">
    <source>
        <dbReference type="Proteomes" id="UP001303046"/>
    </source>
</evidence>
<proteinExistence type="predicted"/>
<evidence type="ECO:0000256" key="2">
    <source>
        <dbReference type="SAM" id="Phobius"/>
    </source>
</evidence>
<accession>A0ABR1DVH1</accession>
<dbReference type="Proteomes" id="UP001303046">
    <property type="component" value="Unassembled WGS sequence"/>
</dbReference>
<evidence type="ECO:0000313" key="3">
    <source>
        <dbReference type="EMBL" id="KAK6754005.1"/>
    </source>
</evidence>
<sequence length="573" mass="65520">MLFSSILFLLGVSGIKTPNSDTCNGRNFIEKYIKPAYFFVLQGNCHVYISRAPLSPKQFSKPYAQCEFEESNSIIFPWSDDSLAIMRKEDQSYYTSIIPVAKLIKSKRTVVASIDAIKLMKFPVIEVLYSAQLSTCHRNTITEKVFCYRIKTRTIREIELDFVNPSLLAVRKEKMLFYTFPPETISSYSTKQGKNYLWVKGPYNSLYNVDIEDLKNPQKKETVAYILDRQDHGIQYDKMEIIYSDEGGMITKQCGTAVKCIYTYNSILYKPGELYSECLYNESDGIFPGVVADVGAKIKPHSTLDIHSTHHESTHRWTLAYVPIQFLALITFFYLCFFFFITFKPYPNSNLVELSTLMEEEIARLSILTTEAVRSMTIEKSRKKSESVALKRHPELGTPGSSEDLCCPGTTCYSWQCSHCRKPVEIPSISARLPPLFHAPRYQIERRVPQTDSSRLRTKSRSETTGQKKTQMFNTNAKSTATKSMDPGQMARLKQAHMSSITPINDKYDQKPKGMSTEKKGVTRTEKKKLPTRKAKTKGPSRENSKKYAMIPIGNFRPQTKGHSKQYRPTTTK</sequence>
<organism evidence="3 4">
    <name type="scientific">Necator americanus</name>
    <name type="common">Human hookworm</name>
    <dbReference type="NCBI Taxonomy" id="51031"/>
    <lineage>
        <taxon>Eukaryota</taxon>
        <taxon>Metazoa</taxon>
        <taxon>Ecdysozoa</taxon>
        <taxon>Nematoda</taxon>
        <taxon>Chromadorea</taxon>
        <taxon>Rhabditida</taxon>
        <taxon>Rhabditina</taxon>
        <taxon>Rhabditomorpha</taxon>
        <taxon>Strongyloidea</taxon>
        <taxon>Ancylostomatidae</taxon>
        <taxon>Bunostominae</taxon>
        <taxon>Necator</taxon>
    </lineage>
</organism>
<feature type="transmembrane region" description="Helical" evidence="2">
    <location>
        <begin position="319"/>
        <end position="341"/>
    </location>
</feature>
<keyword evidence="2" id="KW-0472">Membrane</keyword>
<feature type="region of interest" description="Disordered" evidence="1">
    <location>
        <begin position="504"/>
        <end position="573"/>
    </location>
</feature>
<keyword evidence="4" id="KW-1185">Reference proteome</keyword>
<name>A0ABR1DVH1_NECAM</name>
<evidence type="ECO:0000256" key="1">
    <source>
        <dbReference type="SAM" id="MobiDB-lite"/>
    </source>
</evidence>